<gene>
    <name evidence="1" type="ORF">AFUS01_LOCUS40082</name>
</gene>
<comment type="caution">
    <text evidence="1">The sequence shown here is derived from an EMBL/GenBank/DDBJ whole genome shotgun (WGS) entry which is preliminary data.</text>
</comment>
<reference evidence="1" key="1">
    <citation type="submission" date="2021-06" db="EMBL/GenBank/DDBJ databases">
        <authorList>
            <person name="Hodson N. C."/>
            <person name="Mongue J. A."/>
            <person name="Jaron S. K."/>
        </authorList>
    </citation>
    <scope>NUCLEOTIDE SEQUENCE</scope>
</reference>
<evidence type="ECO:0000313" key="2">
    <source>
        <dbReference type="Proteomes" id="UP000708208"/>
    </source>
</evidence>
<accession>A0A8J2L7X5</accession>
<dbReference type="Proteomes" id="UP000708208">
    <property type="component" value="Unassembled WGS sequence"/>
</dbReference>
<name>A0A8J2L7X5_9HEXA</name>
<keyword evidence="2" id="KW-1185">Reference proteome</keyword>
<protein>
    <submittedName>
        <fullName evidence="1">Uncharacterized protein</fullName>
    </submittedName>
</protein>
<sequence length="9" mass="1003">MALPIVTMQ</sequence>
<organism evidence="1 2">
    <name type="scientific">Allacma fusca</name>
    <dbReference type="NCBI Taxonomy" id="39272"/>
    <lineage>
        <taxon>Eukaryota</taxon>
        <taxon>Metazoa</taxon>
        <taxon>Ecdysozoa</taxon>
        <taxon>Arthropoda</taxon>
        <taxon>Hexapoda</taxon>
        <taxon>Collembola</taxon>
        <taxon>Symphypleona</taxon>
        <taxon>Sminthuridae</taxon>
        <taxon>Allacma</taxon>
    </lineage>
</organism>
<proteinExistence type="predicted"/>
<dbReference type="EMBL" id="CAJVCH010554987">
    <property type="protein sequence ID" value="CAG7830268.1"/>
    <property type="molecule type" value="Genomic_DNA"/>
</dbReference>
<feature type="non-terminal residue" evidence="1">
    <location>
        <position position="1"/>
    </location>
</feature>
<evidence type="ECO:0000313" key="1">
    <source>
        <dbReference type="EMBL" id="CAG7830268.1"/>
    </source>
</evidence>